<evidence type="ECO:0000256" key="1">
    <source>
        <dbReference type="SAM" id="MobiDB-lite"/>
    </source>
</evidence>
<feature type="region of interest" description="Disordered" evidence="1">
    <location>
        <begin position="88"/>
        <end position="154"/>
    </location>
</feature>
<organism evidence="2 3">
    <name type="scientific">Lentzea aerocolonigenes</name>
    <name type="common">Lechevalieria aerocolonigenes</name>
    <name type="synonym">Saccharothrix aerocolonigenes</name>
    <dbReference type="NCBI Taxonomy" id="68170"/>
    <lineage>
        <taxon>Bacteria</taxon>
        <taxon>Bacillati</taxon>
        <taxon>Actinomycetota</taxon>
        <taxon>Actinomycetes</taxon>
        <taxon>Pseudonocardiales</taxon>
        <taxon>Pseudonocardiaceae</taxon>
        <taxon>Lentzea</taxon>
    </lineage>
</organism>
<protein>
    <submittedName>
        <fullName evidence="2">Uncharacterized protein</fullName>
    </submittedName>
</protein>
<keyword evidence="3" id="KW-1185">Reference proteome</keyword>
<name>A0A0F0GXT1_LENAE</name>
<comment type="caution">
    <text evidence="2">The sequence shown here is derived from an EMBL/GenBank/DDBJ whole genome shotgun (WGS) entry which is preliminary data.</text>
</comment>
<evidence type="ECO:0000313" key="2">
    <source>
        <dbReference type="EMBL" id="KJK46243.1"/>
    </source>
</evidence>
<reference evidence="2 3" key="1">
    <citation type="submission" date="2015-02" db="EMBL/GenBank/DDBJ databases">
        <authorList>
            <person name="Ju K.-S."/>
            <person name="Doroghazi J.R."/>
            <person name="Metcalf W."/>
        </authorList>
    </citation>
    <scope>NUCLEOTIDE SEQUENCE [LARGE SCALE GENOMIC DNA]</scope>
    <source>
        <strain evidence="2 3">NRRL B-16140</strain>
    </source>
</reference>
<dbReference type="AlphaFoldDB" id="A0A0F0GXT1"/>
<evidence type="ECO:0000313" key="3">
    <source>
        <dbReference type="Proteomes" id="UP000033393"/>
    </source>
</evidence>
<dbReference type="EMBL" id="JYJG01000177">
    <property type="protein sequence ID" value="KJK46243.1"/>
    <property type="molecule type" value="Genomic_DNA"/>
</dbReference>
<sequence>MDGSLVVQAADGRTLHVDGRTFARVLGNTGVFRGAADTGPVVLVTSAPLKTSQGSGFRDVLLREFGVQEPVYVPKGEARLLFAQDGRTLHDPTAGTPGRAVRPVDAPRGGRSDGDFAQSSDRGDVDLMAPGSRGTTRAPWTSRMPEGVGPDGQVRRFRPEDVRYRVMTRWGSRVGLTFLTGGERSASLAWGGAPRGEHLNTFVHPEGDGPSGFPGSDGAQPVRGRWREDSMYVAVEGAAGGFELRLTDG</sequence>
<accession>A0A0F0GXT1</accession>
<dbReference type="Proteomes" id="UP000033393">
    <property type="component" value="Unassembled WGS sequence"/>
</dbReference>
<proteinExistence type="predicted"/>
<feature type="non-terminal residue" evidence="2">
    <location>
        <position position="249"/>
    </location>
</feature>
<gene>
    <name evidence="2" type="ORF">UK23_24025</name>
</gene>